<organism evidence="1 2">
    <name type="scientific">Bacillus cereus</name>
    <dbReference type="NCBI Taxonomy" id="1396"/>
    <lineage>
        <taxon>Bacteria</taxon>
        <taxon>Bacillati</taxon>
        <taxon>Bacillota</taxon>
        <taxon>Bacilli</taxon>
        <taxon>Bacillales</taxon>
        <taxon>Bacillaceae</taxon>
        <taxon>Bacillus</taxon>
        <taxon>Bacillus cereus group</taxon>
    </lineage>
</organism>
<evidence type="ECO:0000313" key="2">
    <source>
        <dbReference type="Proteomes" id="UP000225766"/>
    </source>
</evidence>
<protein>
    <submittedName>
        <fullName evidence="1">Uncharacterized protein</fullName>
    </submittedName>
</protein>
<reference evidence="1 2" key="1">
    <citation type="submission" date="2017-09" db="EMBL/GenBank/DDBJ databases">
        <title>Large-scale bioinformatics analysis of Bacillus genomes uncovers conserved roles of natural products in bacterial physiology.</title>
        <authorList>
            <consortium name="Agbiome Team Llc"/>
            <person name="Bleich R.M."/>
            <person name="Grubbs K.J."/>
            <person name="Santa Maria K.C."/>
            <person name="Allen S.E."/>
            <person name="Farag S."/>
            <person name="Shank E.A."/>
            <person name="Bowers A."/>
        </authorList>
    </citation>
    <scope>NUCLEOTIDE SEQUENCE [LARGE SCALE GENOMIC DNA]</scope>
    <source>
        <strain evidence="1 2">AFS040105</strain>
    </source>
</reference>
<dbReference type="SUPFAM" id="SSF103642">
    <property type="entry name" value="Sec-C motif"/>
    <property type="match status" value="1"/>
</dbReference>
<dbReference type="Proteomes" id="UP000225766">
    <property type="component" value="Unassembled WGS sequence"/>
</dbReference>
<proteinExistence type="predicted"/>
<dbReference type="RefSeq" id="WP_098859077.1">
    <property type="nucleotide sequence ID" value="NZ_NUMG01000023.1"/>
</dbReference>
<comment type="caution">
    <text evidence="1">The sequence shown here is derived from an EMBL/GenBank/DDBJ whole genome shotgun (WGS) entry which is preliminary data.</text>
</comment>
<sequence>MILNRNEKCPCGSGEKFNVTKQKP</sequence>
<dbReference type="AlphaFoldDB" id="A0A2C1L5J9"/>
<evidence type="ECO:0000313" key="1">
    <source>
        <dbReference type="EMBL" id="PGU00156.1"/>
    </source>
</evidence>
<name>A0A2C1L5J9_BACCE</name>
<gene>
    <name evidence="1" type="ORF">COD19_17575</name>
</gene>
<accession>A0A2C1L5J9</accession>
<dbReference type="EMBL" id="NUMG01000023">
    <property type="protein sequence ID" value="PGU00156.1"/>
    <property type="molecule type" value="Genomic_DNA"/>
</dbReference>
<dbReference type="Pfam" id="PF02810">
    <property type="entry name" value="SEC-C"/>
    <property type="match status" value="1"/>
</dbReference>
<dbReference type="InterPro" id="IPR004027">
    <property type="entry name" value="SEC_C_motif"/>
</dbReference>